<dbReference type="GO" id="GO:0022857">
    <property type="term" value="F:transmembrane transporter activity"/>
    <property type="evidence" value="ECO:0007669"/>
    <property type="project" value="InterPro"/>
</dbReference>
<evidence type="ECO:0000256" key="4">
    <source>
        <dbReference type="ARBA" id="ARBA00022989"/>
    </source>
</evidence>
<feature type="domain" description="EamA" evidence="7">
    <location>
        <begin position="191"/>
        <end position="329"/>
    </location>
</feature>
<feature type="transmembrane region" description="Helical" evidence="6">
    <location>
        <begin position="260"/>
        <end position="277"/>
    </location>
</feature>
<evidence type="ECO:0000256" key="2">
    <source>
        <dbReference type="ARBA" id="ARBA00007635"/>
    </source>
</evidence>
<dbReference type="Proteomes" id="UP001497516">
    <property type="component" value="Chromosome 6"/>
</dbReference>
<feature type="transmembrane region" description="Helical" evidence="6">
    <location>
        <begin position="7"/>
        <end position="29"/>
    </location>
</feature>
<organism evidence="8 9">
    <name type="scientific">Linum trigynum</name>
    <dbReference type="NCBI Taxonomy" id="586398"/>
    <lineage>
        <taxon>Eukaryota</taxon>
        <taxon>Viridiplantae</taxon>
        <taxon>Streptophyta</taxon>
        <taxon>Embryophyta</taxon>
        <taxon>Tracheophyta</taxon>
        <taxon>Spermatophyta</taxon>
        <taxon>Magnoliopsida</taxon>
        <taxon>eudicotyledons</taxon>
        <taxon>Gunneridae</taxon>
        <taxon>Pentapetalae</taxon>
        <taxon>rosids</taxon>
        <taxon>fabids</taxon>
        <taxon>Malpighiales</taxon>
        <taxon>Linaceae</taxon>
        <taxon>Linum</taxon>
    </lineage>
</organism>
<dbReference type="PANTHER" id="PTHR31218">
    <property type="entry name" value="WAT1-RELATED PROTEIN"/>
    <property type="match status" value="1"/>
</dbReference>
<dbReference type="InterPro" id="IPR000620">
    <property type="entry name" value="EamA_dom"/>
</dbReference>
<feature type="transmembrane region" description="Helical" evidence="6">
    <location>
        <begin position="221"/>
        <end position="240"/>
    </location>
</feature>
<sequence>MAAEKGLMGLLPLVVMVLVQVGYAGMNVIAKVAMNAGMQPLVLVAYRQIFATVALAPLAFYLERNTRPKITIPLLVNIFWCSLTGVTGNQVLYFIGLQLSTPTIGCALSNTLPALTFVLAVLFRQESVGIKRISGQAKVMGTICCVGGAMVLSFYHGHIIKIPESGIHVIDNAAGGAGASSSAASTAMSFLGPLLIIGSALSWAVWFVLQARVSESFPAPYTCSWLMCFMGSIQCILIAAGPNHHVAQWSLANPGALSAALYSGVVCSALGFSLTAWSIQKRGALYVSVFTPLLLVVVAVLSWAFLGEKLFMGTLIGSVFIIGGLYAVLWGKDMEEKLVAVAPLGEVDKHGDPVSTMVFNKEEQDVELQLPAAAGGGGGDGRAAGVA</sequence>
<name>A0AAV2F4M9_9ROSI</name>
<comment type="subcellular location">
    <subcellularLocation>
        <location evidence="1 6">Membrane</location>
        <topology evidence="1 6">Multi-pass membrane protein</topology>
    </subcellularLocation>
</comment>
<evidence type="ECO:0000256" key="3">
    <source>
        <dbReference type="ARBA" id="ARBA00022692"/>
    </source>
</evidence>
<dbReference type="Pfam" id="PF00892">
    <property type="entry name" value="EamA"/>
    <property type="match status" value="2"/>
</dbReference>
<keyword evidence="5 6" id="KW-0472">Membrane</keyword>
<keyword evidence="9" id="KW-1185">Reference proteome</keyword>
<accession>A0AAV2F4M9</accession>
<keyword evidence="4 6" id="KW-1133">Transmembrane helix</keyword>
<keyword evidence="3 6" id="KW-0812">Transmembrane</keyword>
<evidence type="ECO:0000256" key="6">
    <source>
        <dbReference type="RuleBase" id="RU363077"/>
    </source>
</evidence>
<feature type="transmembrane region" description="Helical" evidence="6">
    <location>
        <begin position="284"/>
        <end position="304"/>
    </location>
</feature>
<dbReference type="EMBL" id="OZ034819">
    <property type="protein sequence ID" value="CAL1393181.1"/>
    <property type="molecule type" value="Genomic_DNA"/>
</dbReference>
<feature type="transmembrane region" description="Helical" evidence="6">
    <location>
        <begin position="190"/>
        <end position="209"/>
    </location>
</feature>
<feature type="transmembrane region" description="Helical" evidence="6">
    <location>
        <begin position="135"/>
        <end position="155"/>
    </location>
</feature>
<dbReference type="SUPFAM" id="SSF103481">
    <property type="entry name" value="Multidrug resistance efflux transporter EmrE"/>
    <property type="match status" value="2"/>
</dbReference>
<dbReference type="InterPro" id="IPR030184">
    <property type="entry name" value="WAT1-related"/>
</dbReference>
<feature type="transmembrane region" description="Helical" evidence="6">
    <location>
        <begin position="41"/>
        <end position="62"/>
    </location>
</feature>
<proteinExistence type="inferred from homology"/>
<comment type="similarity">
    <text evidence="2 6">Belongs to the drug/metabolite transporter (DMT) superfamily. Plant drug/metabolite exporter (P-DME) (TC 2.A.7.4) family.</text>
</comment>
<feature type="domain" description="EamA" evidence="7">
    <location>
        <begin position="13"/>
        <end position="152"/>
    </location>
</feature>
<evidence type="ECO:0000313" key="8">
    <source>
        <dbReference type="EMBL" id="CAL1393181.1"/>
    </source>
</evidence>
<dbReference type="InterPro" id="IPR037185">
    <property type="entry name" value="EmrE-like"/>
</dbReference>
<dbReference type="AlphaFoldDB" id="A0AAV2F4M9"/>
<gene>
    <name evidence="8" type="ORF">LTRI10_LOCUS33775</name>
</gene>
<protein>
    <recommendedName>
        <fullName evidence="6">WAT1-related protein</fullName>
    </recommendedName>
</protein>
<evidence type="ECO:0000313" key="9">
    <source>
        <dbReference type="Proteomes" id="UP001497516"/>
    </source>
</evidence>
<reference evidence="8 9" key="1">
    <citation type="submission" date="2024-04" db="EMBL/GenBank/DDBJ databases">
        <authorList>
            <person name="Fracassetti M."/>
        </authorList>
    </citation>
    <scope>NUCLEOTIDE SEQUENCE [LARGE SCALE GENOMIC DNA]</scope>
</reference>
<feature type="transmembrane region" description="Helical" evidence="6">
    <location>
        <begin position="310"/>
        <end position="329"/>
    </location>
</feature>
<evidence type="ECO:0000256" key="1">
    <source>
        <dbReference type="ARBA" id="ARBA00004141"/>
    </source>
</evidence>
<dbReference type="GO" id="GO:0016020">
    <property type="term" value="C:membrane"/>
    <property type="evidence" value="ECO:0007669"/>
    <property type="project" value="UniProtKB-SubCell"/>
</dbReference>
<feature type="transmembrane region" description="Helical" evidence="6">
    <location>
        <begin position="74"/>
        <end position="96"/>
    </location>
</feature>
<evidence type="ECO:0000256" key="5">
    <source>
        <dbReference type="ARBA" id="ARBA00023136"/>
    </source>
</evidence>
<evidence type="ECO:0000259" key="7">
    <source>
        <dbReference type="Pfam" id="PF00892"/>
    </source>
</evidence>
<feature type="transmembrane region" description="Helical" evidence="6">
    <location>
        <begin position="102"/>
        <end position="123"/>
    </location>
</feature>